<dbReference type="eggNOG" id="KOG0415">
    <property type="taxonomic scope" value="Eukaryota"/>
</dbReference>
<dbReference type="STRING" id="294746.A5DJD6"/>
<keyword evidence="8 10" id="KW-0539">Nucleus</keyword>
<feature type="domain" description="RRM" evidence="12">
    <location>
        <begin position="244"/>
        <end position="316"/>
    </location>
</feature>
<dbReference type="SUPFAM" id="SSF54928">
    <property type="entry name" value="RNA-binding domain, RBD"/>
    <property type="match status" value="1"/>
</dbReference>
<evidence type="ECO:0000313" key="14">
    <source>
        <dbReference type="Proteomes" id="UP000001997"/>
    </source>
</evidence>
<evidence type="ECO:0000256" key="2">
    <source>
        <dbReference type="ARBA" id="ARBA00002388"/>
    </source>
</evidence>
<dbReference type="InterPro" id="IPR029000">
    <property type="entry name" value="Cyclophilin-like_dom_sf"/>
</dbReference>
<dbReference type="OrthoDB" id="2083at2759"/>
<dbReference type="Pfam" id="PF00076">
    <property type="entry name" value="RRM_1"/>
    <property type="match status" value="1"/>
</dbReference>
<proteinExistence type="inferred from homology"/>
<evidence type="ECO:0000259" key="12">
    <source>
        <dbReference type="PROSITE" id="PS50102"/>
    </source>
</evidence>
<evidence type="ECO:0000259" key="11">
    <source>
        <dbReference type="PROSITE" id="PS50072"/>
    </source>
</evidence>
<sequence>MSILFETTAGNVVIDVETTSLGYNFVKLARANYFFFAPFYGLKKDTVVVSGDPEYPESHGRSICAIATIPEKYGHNDSGYLHFTTVDDEKGAKSVSADDSDSALGVVFFVTRGEIASQDPTIGSTFAISLTSDWNLLRHMKNLVRVGRVAEGFPALDTINNSAVDDQGRPLIDVRITNTHILHDPFPELEVPQLSHEVSETQLRNVRISTSPKPERDSDHVNSAAIALELLGDLPHYNVKPSPHTLFIAKLNPVTDAASIASLFSRYGTVKGVTIIAGKSYGFVELSSTTEADRAYAALQDVVVDGRHVVVDYSQSTKKQQMNS</sequence>
<dbReference type="GeneID" id="5126074"/>
<dbReference type="InterPro" id="IPR000504">
    <property type="entry name" value="RRM_dom"/>
</dbReference>
<evidence type="ECO:0000256" key="5">
    <source>
        <dbReference type="ARBA" id="ARBA00022884"/>
    </source>
</evidence>
<dbReference type="GO" id="GO:0003723">
    <property type="term" value="F:RNA binding"/>
    <property type="evidence" value="ECO:0007669"/>
    <property type="project" value="UniProtKB-UniRule"/>
</dbReference>
<evidence type="ECO:0000256" key="10">
    <source>
        <dbReference type="RuleBase" id="RU365081"/>
    </source>
</evidence>
<dbReference type="GO" id="GO:0005634">
    <property type="term" value="C:nucleus"/>
    <property type="evidence" value="ECO:0007669"/>
    <property type="project" value="UniProtKB-SubCell"/>
</dbReference>
<evidence type="ECO:0000256" key="3">
    <source>
        <dbReference type="ARBA" id="ARBA00004123"/>
    </source>
</evidence>
<comment type="similarity">
    <text evidence="4 10">Belongs to the cyclophilin-type PPIase family. PPIL4 subfamily.</text>
</comment>
<dbReference type="InterPro" id="IPR035542">
    <property type="entry name" value="CRIP"/>
</dbReference>
<dbReference type="InParanoid" id="A5DJD6"/>
<evidence type="ECO:0000256" key="8">
    <source>
        <dbReference type="ARBA" id="ARBA00023242"/>
    </source>
</evidence>
<dbReference type="Gene3D" id="3.30.70.330">
    <property type="match status" value="1"/>
</dbReference>
<dbReference type="GO" id="GO:0003755">
    <property type="term" value="F:peptidyl-prolyl cis-trans isomerase activity"/>
    <property type="evidence" value="ECO:0007669"/>
    <property type="project" value="UniProtKB-UniRule"/>
</dbReference>
<dbReference type="EMBL" id="CH408158">
    <property type="protein sequence ID" value="EDK39289.2"/>
    <property type="molecule type" value="Genomic_DNA"/>
</dbReference>
<dbReference type="Gene3D" id="2.40.100.10">
    <property type="entry name" value="Cyclophilin-like"/>
    <property type="match status" value="1"/>
</dbReference>
<comment type="function">
    <text evidence="2 10">PPIases accelerate the folding of proteins. It catalyzes the cis-trans isomerization of proline imidic peptide bonds in oligopeptides.</text>
</comment>
<evidence type="ECO:0000256" key="7">
    <source>
        <dbReference type="ARBA" id="ARBA00023235"/>
    </source>
</evidence>
<dbReference type="PROSITE" id="PS50102">
    <property type="entry name" value="RRM"/>
    <property type="match status" value="1"/>
</dbReference>
<evidence type="ECO:0000256" key="4">
    <source>
        <dbReference type="ARBA" id="ARBA00010739"/>
    </source>
</evidence>
<dbReference type="HOGENOM" id="CLU_018791_2_0_1"/>
<comment type="subcellular location">
    <subcellularLocation>
        <location evidence="3 10">Nucleus</location>
    </subcellularLocation>
</comment>
<dbReference type="KEGG" id="pgu:PGUG_03387"/>
<keyword evidence="6 10" id="KW-0697">Rotamase</keyword>
<name>A5DJD6_PICGU</name>
<keyword evidence="14" id="KW-1185">Reference proteome</keyword>
<dbReference type="EC" id="5.2.1.8" evidence="10"/>
<reference evidence="13 14" key="1">
    <citation type="journal article" date="2009" name="Nature">
        <title>Evolution of pathogenicity and sexual reproduction in eight Candida genomes.</title>
        <authorList>
            <person name="Butler G."/>
            <person name="Rasmussen M.D."/>
            <person name="Lin M.F."/>
            <person name="Santos M.A."/>
            <person name="Sakthikumar S."/>
            <person name="Munro C.A."/>
            <person name="Rheinbay E."/>
            <person name="Grabherr M."/>
            <person name="Forche A."/>
            <person name="Reedy J.L."/>
            <person name="Agrafioti I."/>
            <person name="Arnaud M.B."/>
            <person name="Bates S."/>
            <person name="Brown A.J."/>
            <person name="Brunke S."/>
            <person name="Costanzo M.C."/>
            <person name="Fitzpatrick D.A."/>
            <person name="de Groot P.W."/>
            <person name="Harris D."/>
            <person name="Hoyer L.L."/>
            <person name="Hube B."/>
            <person name="Klis F.M."/>
            <person name="Kodira C."/>
            <person name="Lennard N."/>
            <person name="Logue M.E."/>
            <person name="Martin R."/>
            <person name="Neiman A.M."/>
            <person name="Nikolaou E."/>
            <person name="Quail M.A."/>
            <person name="Quinn J."/>
            <person name="Santos M.C."/>
            <person name="Schmitzberger F.F."/>
            <person name="Sherlock G."/>
            <person name="Shah P."/>
            <person name="Silverstein K.A."/>
            <person name="Skrzypek M.S."/>
            <person name="Soll D."/>
            <person name="Staggs R."/>
            <person name="Stansfield I."/>
            <person name="Stumpf M.P."/>
            <person name="Sudbery P.E."/>
            <person name="Srikantha T."/>
            <person name="Zeng Q."/>
            <person name="Berman J."/>
            <person name="Berriman M."/>
            <person name="Heitman J."/>
            <person name="Gow N.A."/>
            <person name="Lorenz M.C."/>
            <person name="Birren B.W."/>
            <person name="Kellis M."/>
            <person name="Cuomo C.A."/>
        </authorList>
    </citation>
    <scope>NUCLEOTIDE SEQUENCE [LARGE SCALE GENOMIC DNA]</scope>
    <source>
        <strain evidence="14">ATCC 6260 / CBS 566 / DSM 6381 / JCM 1539 / NBRC 10279 / NRRL Y-324</strain>
    </source>
</reference>
<dbReference type="PROSITE" id="PS50072">
    <property type="entry name" value="CSA_PPIASE_2"/>
    <property type="match status" value="1"/>
</dbReference>
<comment type="catalytic activity">
    <reaction evidence="1 10">
        <text>[protein]-peptidylproline (omega=180) = [protein]-peptidylproline (omega=0)</text>
        <dbReference type="Rhea" id="RHEA:16237"/>
        <dbReference type="Rhea" id="RHEA-COMP:10747"/>
        <dbReference type="Rhea" id="RHEA-COMP:10748"/>
        <dbReference type="ChEBI" id="CHEBI:83833"/>
        <dbReference type="ChEBI" id="CHEBI:83834"/>
        <dbReference type="EC" id="5.2.1.8"/>
    </reaction>
</comment>
<accession>A5DJD6</accession>
<dbReference type="PANTHER" id="PTHR45843">
    <property type="entry name" value="PEPTIDYL-PROLYL CIS-TRANS ISOMERASE-LIKE 4"/>
    <property type="match status" value="1"/>
</dbReference>
<dbReference type="SUPFAM" id="SSF50891">
    <property type="entry name" value="Cyclophilin-like"/>
    <property type="match status" value="1"/>
</dbReference>
<dbReference type="InterPro" id="IPR002130">
    <property type="entry name" value="Cyclophilin-type_PPIase_dom"/>
</dbReference>
<dbReference type="Pfam" id="PF00160">
    <property type="entry name" value="Pro_isomerase"/>
    <property type="match status" value="1"/>
</dbReference>
<dbReference type="OMA" id="DLHTEEC"/>
<dbReference type="InterPro" id="IPR012677">
    <property type="entry name" value="Nucleotide-bd_a/b_plait_sf"/>
</dbReference>
<gene>
    <name evidence="13" type="ORF">PGUG_03387</name>
</gene>
<evidence type="ECO:0000256" key="6">
    <source>
        <dbReference type="ARBA" id="ARBA00023110"/>
    </source>
</evidence>
<organism evidence="13 14">
    <name type="scientific">Meyerozyma guilliermondii (strain ATCC 6260 / CBS 566 / DSM 6381 / JCM 1539 / NBRC 10279 / NRRL Y-324)</name>
    <name type="common">Yeast</name>
    <name type="synonym">Candida guilliermondii</name>
    <dbReference type="NCBI Taxonomy" id="294746"/>
    <lineage>
        <taxon>Eukaryota</taxon>
        <taxon>Fungi</taxon>
        <taxon>Dikarya</taxon>
        <taxon>Ascomycota</taxon>
        <taxon>Saccharomycotina</taxon>
        <taxon>Pichiomycetes</taxon>
        <taxon>Debaryomycetaceae</taxon>
        <taxon>Meyerozyma</taxon>
    </lineage>
</organism>
<evidence type="ECO:0000256" key="9">
    <source>
        <dbReference type="PROSITE-ProRule" id="PRU00176"/>
    </source>
</evidence>
<protein>
    <recommendedName>
        <fullName evidence="10">Peptidyl-prolyl cis-trans isomerase</fullName>
        <shortName evidence="10">PPIase</shortName>
        <ecNumber evidence="10">5.2.1.8</ecNumber>
    </recommendedName>
</protein>
<dbReference type="SMART" id="SM00360">
    <property type="entry name" value="RRM"/>
    <property type="match status" value="1"/>
</dbReference>
<dbReference type="InterPro" id="IPR035979">
    <property type="entry name" value="RBD_domain_sf"/>
</dbReference>
<dbReference type="Proteomes" id="UP000001997">
    <property type="component" value="Unassembled WGS sequence"/>
</dbReference>
<dbReference type="AlphaFoldDB" id="A5DJD6"/>
<dbReference type="PANTHER" id="PTHR45843:SF1">
    <property type="entry name" value="PEPTIDYL-PROLYL CIS-TRANS ISOMERASE-LIKE 4"/>
    <property type="match status" value="1"/>
</dbReference>
<evidence type="ECO:0000313" key="13">
    <source>
        <dbReference type="EMBL" id="EDK39289.2"/>
    </source>
</evidence>
<keyword evidence="7 10" id="KW-0413">Isomerase</keyword>
<dbReference type="RefSeq" id="XP_001484006.2">
    <property type="nucleotide sequence ID" value="XM_001483956.1"/>
</dbReference>
<feature type="domain" description="PPIase cyclophilin-type" evidence="11">
    <location>
        <begin position="24"/>
        <end position="181"/>
    </location>
</feature>
<evidence type="ECO:0000256" key="1">
    <source>
        <dbReference type="ARBA" id="ARBA00000971"/>
    </source>
</evidence>
<keyword evidence="5 9" id="KW-0694">RNA-binding</keyword>